<keyword evidence="7" id="KW-0012">Acyltransferase</keyword>
<evidence type="ECO:0000259" key="12">
    <source>
        <dbReference type="PROSITE" id="PS51084"/>
    </source>
</evidence>
<dbReference type="PROSITE" id="PS00440">
    <property type="entry name" value="ACYLTRANSF_C_2"/>
    <property type="match status" value="1"/>
</dbReference>
<dbReference type="InterPro" id="IPR011146">
    <property type="entry name" value="HIT-like"/>
</dbReference>
<dbReference type="Gene3D" id="3.60.20.30">
    <property type="entry name" value="(Glycosyl)asparaginase"/>
    <property type="match status" value="1"/>
</dbReference>
<comment type="similarity">
    <text evidence="1">Belongs to the carnitine/choline acetyltransferase family.</text>
</comment>
<dbReference type="GO" id="GO:0005524">
    <property type="term" value="F:ATP binding"/>
    <property type="evidence" value="ECO:0007669"/>
    <property type="project" value="InterPro"/>
</dbReference>
<dbReference type="InterPro" id="IPR042231">
    <property type="entry name" value="Cho/carn_acyl_trans_2"/>
</dbReference>
<evidence type="ECO:0000256" key="6">
    <source>
        <dbReference type="ARBA" id="ARBA00022840"/>
    </source>
</evidence>
<dbReference type="PANTHER" id="PTHR10188:SF42">
    <property type="entry name" value="SI:CH211-256M1.8"/>
    <property type="match status" value="1"/>
</dbReference>
<keyword evidence="3" id="KW-0436">Ligase</keyword>
<evidence type="ECO:0000259" key="11">
    <source>
        <dbReference type="PROSITE" id="PS50862"/>
    </source>
</evidence>
<comment type="caution">
    <text evidence="13">The sequence shown here is derived from an EMBL/GenBank/DDBJ whole genome shotgun (WGS) entry which is preliminary data.</text>
</comment>
<organism evidence="13 14">
    <name type="scientific">Scleropages formosus</name>
    <name type="common">Asian bonytongue</name>
    <name type="synonym">Osteoglossum formosum</name>
    <dbReference type="NCBI Taxonomy" id="113540"/>
    <lineage>
        <taxon>Eukaryota</taxon>
        <taxon>Metazoa</taxon>
        <taxon>Chordata</taxon>
        <taxon>Craniata</taxon>
        <taxon>Vertebrata</taxon>
        <taxon>Euteleostomi</taxon>
        <taxon>Actinopterygii</taxon>
        <taxon>Neopterygii</taxon>
        <taxon>Teleostei</taxon>
        <taxon>Osteoglossocephala</taxon>
        <taxon>Osteoglossomorpha</taxon>
        <taxon>Osteoglossiformes</taxon>
        <taxon>Osteoglossidae</taxon>
        <taxon>Scleropages</taxon>
    </lineage>
</organism>
<protein>
    <submittedName>
        <fullName evidence="13">Uncharacterized protein</fullName>
    </submittedName>
</protein>
<dbReference type="EMBL" id="JARO02004914">
    <property type="protein sequence ID" value="KPP67682.1"/>
    <property type="molecule type" value="Genomic_DNA"/>
</dbReference>
<evidence type="ECO:0000256" key="4">
    <source>
        <dbReference type="ARBA" id="ARBA00022679"/>
    </source>
</evidence>
<dbReference type="Gene3D" id="3.30.428.10">
    <property type="entry name" value="HIT-like"/>
    <property type="match status" value="2"/>
</dbReference>
<reference evidence="13 14" key="1">
    <citation type="submission" date="2015-08" db="EMBL/GenBank/DDBJ databases">
        <title>The genome of the Asian arowana (Scleropages formosus).</title>
        <authorList>
            <person name="Tan M.H."/>
            <person name="Gan H.M."/>
            <person name="Croft L.J."/>
            <person name="Austin C.M."/>
        </authorList>
    </citation>
    <scope>NUCLEOTIDE SEQUENCE [LARGE SCALE GENOMIC DNA]</scope>
    <source>
        <strain evidence="13">Aro1</strain>
    </source>
</reference>
<dbReference type="SUPFAM" id="SSF56235">
    <property type="entry name" value="N-terminal nucleophile aminohydrolases (Ntn hydrolases)"/>
    <property type="match status" value="1"/>
</dbReference>
<evidence type="ECO:0000313" key="14">
    <source>
        <dbReference type="Proteomes" id="UP000034805"/>
    </source>
</evidence>
<dbReference type="InterPro" id="IPR039551">
    <property type="entry name" value="Cho/carn_acyl_trans"/>
</dbReference>
<feature type="domain" description="HIT" evidence="12">
    <location>
        <begin position="1097"/>
        <end position="1202"/>
    </location>
</feature>
<dbReference type="GO" id="GO:0016746">
    <property type="term" value="F:acyltransferase activity"/>
    <property type="evidence" value="ECO:0007669"/>
    <property type="project" value="UniProtKB-KW"/>
</dbReference>
<dbReference type="Gene3D" id="3.30.559.70">
    <property type="entry name" value="Choline/Carnitine o-acyltransferase, domain 2"/>
    <property type="match status" value="1"/>
</dbReference>
<dbReference type="Gene3D" id="3.30.559.10">
    <property type="entry name" value="Chloramphenicol acetyltransferase-like domain"/>
    <property type="match status" value="1"/>
</dbReference>
<comment type="similarity">
    <text evidence="2">Belongs to the Ntn-hydrolase family.</text>
</comment>
<evidence type="ECO:0000256" key="9">
    <source>
        <dbReference type="PIRSR" id="PIRSR600542-1"/>
    </source>
</evidence>
<dbReference type="SUPFAM" id="SSF52777">
    <property type="entry name" value="CoA-dependent acyltransferases"/>
    <property type="match status" value="2"/>
</dbReference>
<dbReference type="InterPro" id="IPR004364">
    <property type="entry name" value="Aa-tRNA-synt_II"/>
</dbReference>
<comment type="caution">
    <text evidence="10">Lacks conserved residue(s) required for the propagation of feature annotation.</text>
</comment>
<dbReference type="FunFam" id="3.30.428.10:FF:000056">
    <property type="entry name" value="Si:ch211-256m1.8"/>
    <property type="match status" value="1"/>
</dbReference>
<dbReference type="InterPro" id="IPR029055">
    <property type="entry name" value="Ntn_hydrolases_N"/>
</dbReference>
<dbReference type="Proteomes" id="UP000034805">
    <property type="component" value="Unassembled WGS sequence"/>
</dbReference>
<accession>A0A0P7U0T0</accession>
<dbReference type="GO" id="GO:0006418">
    <property type="term" value="P:tRNA aminoacylation for protein translation"/>
    <property type="evidence" value="ECO:0007669"/>
    <property type="project" value="InterPro"/>
</dbReference>
<dbReference type="SUPFAM" id="SSF54197">
    <property type="entry name" value="HIT-like"/>
    <property type="match status" value="2"/>
</dbReference>
<evidence type="ECO:0000256" key="7">
    <source>
        <dbReference type="ARBA" id="ARBA00023315"/>
    </source>
</evidence>
<sequence length="1586" mass="175944">MAQLNFPVPELEVTLREARRVLQLILSPEQFQHYENILSQQAEVLQEAHSCLASAASERENWVTEQFKSRLLSCADPLPTSTAIPAVLPPSKFKGEGAQARRAAALLWAVAKLYGEPLLIEADGLMERTQQSEVFAASRLPGKTQDQIKVYPDSLHAILICQAGVFQVQILARTCIGGPFSPLPFSSIYSQVLEVMNQPKANQDQDPAPVCSFSALPRQVWHDLRGQILSRGGAAAVSLRLMESSILALALEDFQPPADLAQSLNIVRLGGGDGPCLRYYDKVMNLVVFQDSTAGMVFEHCALDGMVAGLVAETVWHLSESIDFDLLESETKNTRSSQLEIDQPFSPQPFTFPLEPMTLPIAPRPPLQVTHSIQTFDISSYPDIFSTLRRHRGLFDAWVNFSLQLALRKTLGDSANSHILVTPTHMRHYKHGRCDPTYSCTAQSRLLVEALMSRQGTRNAPENTKDLFRLFHQAFQEHKHLIKNTKSGQGVGPHLAALRWAMSQDNPLRKFMDPFSCPSVYLTGKDLMEGVECAVGNVYACDQLAVTYLGKRDLVRLVLNGKGSFAESLGQLQENLKGTLKLVMLLALKYAIAGEMGATECWLGEGEVKVGTMSSEQSGSQKDLNKNKTSYDLTANMKSDFTLVIHGGAGKEMMLNQKVIDVIEFSLQSALLLGKQELAGGGSSLDTVQRCVTALEDCFLFNAGKGSVFNREGKLEMEATIVDGSGMNSGSVACVQTVKNPIKAARQVMKNSRHALLVGDGAEQFLDSLEEKEKPVDLEYFHTDLRYKELEMKRKASKDSSNNHPQTVGAVALDRCRRLAAATSSGGLVGKWKGRVGDTSVMGAGIFSDTKLAVTCSGDGDVFLKHTVAHKVASLYHHKGYSLREACREVISEHLEGCCAGIIAVDVSGEVAIETNAGTMFVGSVIDGIIHAEVLRPTETYSNVIWETDELVAYLHSAPWTPGATVLTLKNPNRPCSVFHLQEHDYLVLLLGAKAVAHLLCEKLGVQRCALVFKPHPGQPAHIRVLPLHGLEPNWTPQHAEEEDFQPYDPGYCSSKSGPRWEDVELKKLQHRIRSHLPNPDSPFSYHFLGDPSHDNLFSRIVRGEEHQWRVWENGDHVAFLTPYPNTPGLTVLVPRQPLSSNIFRLDEDDYKALVLASREVAQLLERGMGAHGVALIFEGYEVDYAHAKLIPLLLPPGNSPLTTAPVHQFCQIYQGYVTSADGPPASVENLKEIRTKITQCKPPQSWEDPQKHAALAINSQWYRNLFKIQNTLFHATVEFFHTICRYAYALTPLTTDTISSPMGLGSDSEPVCVNVLGQDVYLADSMQFVLEYFLRFQEGLPGAYYVSPSFRGEDPDATHLNQFYHVECELLGSMDTAMQVAENYLVHLTRAMLKKHSDIILRSAGTVLHAHDLLEKLDGQKPLPRVTLEQALSIMPSEDCMEWVQDGEPQFGRKLTRKGEQVLIEMYGGAVWLTDMDHLGVPFYQAYVEGSERCKAKAADLLLGLGETIGLGERHSTPGMVQEALRHHAVPEDSYRWYINMRQAKPLLTSGWGMGTERYLCWLLKHNDVRDMHIIPRMKAKKYMP</sequence>
<proteinExistence type="inferred from homology"/>
<gene>
    <name evidence="13" type="ORF">Z043_113698</name>
</gene>
<feature type="active site" description="Nucleophile" evidence="8">
    <location>
        <position position="807"/>
    </location>
</feature>
<name>A0A0P7U0T0_SCLFO</name>
<evidence type="ECO:0000256" key="10">
    <source>
        <dbReference type="PROSITE-ProRule" id="PRU00464"/>
    </source>
</evidence>
<dbReference type="Gene3D" id="3.30.930.10">
    <property type="entry name" value="Bira Bifunctional Protein, Domain 2"/>
    <property type="match status" value="1"/>
</dbReference>
<dbReference type="Pfam" id="PF01112">
    <property type="entry name" value="Asparaginase_2"/>
    <property type="match status" value="1"/>
</dbReference>
<evidence type="ECO:0000256" key="5">
    <source>
        <dbReference type="ARBA" id="ARBA00022741"/>
    </source>
</evidence>
<dbReference type="GO" id="GO:0016787">
    <property type="term" value="F:hydrolase activity"/>
    <property type="evidence" value="ECO:0007669"/>
    <property type="project" value="InterPro"/>
</dbReference>
<evidence type="ECO:0000313" key="13">
    <source>
        <dbReference type="EMBL" id="KPP67682.1"/>
    </source>
</evidence>
<dbReference type="GO" id="GO:0005737">
    <property type="term" value="C:cytoplasm"/>
    <property type="evidence" value="ECO:0007669"/>
    <property type="project" value="TreeGrafter"/>
</dbReference>
<dbReference type="InterPro" id="IPR036265">
    <property type="entry name" value="HIT-like_sf"/>
</dbReference>
<dbReference type="PROSITE" id="PS51084">
    <property type="entry name" value="HIT_2"/>
    <property type="match status" value="1"/>
</dbReference>
<evidence type="ECO:0000256" key="1">
    <source>
        <dbReference type="ARBA" id="ARBA00005232"/>
    </source>
</evidence>
<keyword evidence="6" id="KW-0067">ATP-binding</keyword>
<dbReference type="InterPro" id="IPR006195">
    <property type="entry name" value="aa-tRNA-synth_II"/>
</dbReference>
<dbReference type="InterPro" id="IPR023213">
    <property type="entry name" value="CAT-like_dom_sf"/>
</dbReference>
<dbReference type="InterPro" id="IPR045864">
    <property type="entry name" value="aa-tRNA-synth_II/BPL/LPL"/>
</dbReference>
<dbReference type="PROSITE" id="PS50862">
    <property type="entry name" value="AA_TRNA_LIGASE_II"/>
    <property type="match status" value="1"/>
</dbReference>
<feature type="active site" description="Proton acceptor" evidence="9">
    <location>
        <position position="300"/>
    </location>
</feature>
<feature type="domain" description="Aminoacyl-transfer RNA synthetases class-II family profile" evidence="11">
    <location>
        <begin position="1267"/>
        <end position="1586"/>
    </location>
</feature>
<dbReference type="SUPFAM" id="SSF55681">
    <property type="entry name" value="Class II aaRS and biotin synthetases"/>
    <property type="match status" value="1"/>
</dbReference>
<evidence type="ECO:0000256" key="8">
    <source>
        <dbReference type="PIRSR" id="PIRSR600246-1"/>
    </source>
</evidence>
<dbReference type="CDD" id="cd04701">
    <property type="entry name" value="Asparaginase_2"/>
    <property type="match status" value="1"/>
</dbReference>
<dbReference type="GO" id="GO:0004812">
    <property type="term" value="F:aminoacyl-tRNA ligase activity"/>
    <property type="evidence" value="ECO:0007669"/>
    <property type="project" value="InterPro"/>
</dbReference>
<keyword evidence="4" id="KW-0808">Transferase</keyword>
<keyword evidence="5" id="KW-0547">Nucleotide-binding</keyword>
<dbReference type="Pfam" id="PF00152">
    <property type="entry name" value="tRNA-synt_2"/>
    <property type="match status" value="1"/>
</dbReference>
<dbReference type="GO" id="GO:0033345">
    <property type="term" value="P:L-asparagine catabolic process via L-aspartate"/>
    <property type="evidence" value="ECO:0007669"/>
    <property type="project" value="TreeGrafter"/>
</dbReference>
<dbReference type="Pfam" id="PF00755">
    <property type="entry name" value="Carn_acyltransf"/>
    <property type="match status" value="1"/>
</dbReference>
<evidence type="ECO:0000256" key="3">
    <source>
        <dbReference type="ARBA" id="ARBA00022598"/>
    </source>
</evidence>
<dbReference type="InterPro" id="IPR000246">
    <property type="entry name" value="Peptidase_T2"/>
</dbReference>
<dbReference type="InterPro" id="IPR000542">
    <property type="entry name" value="Carn_acyl_trans"/>
</dbReference>
<dbReference type="PANTHER" id="PTHR10188">
    <property type="entry name" value="L-ASPARAGINASE"/>
    <property type="match status" value="1"/>
</dbReference>
<evidence type="ECO:0000256" key="2">
    <source>
        <dbReference type="ARBA" id="ARBA00010872"/>
    </source>
</evidence>